<name>A0ABV8G1D9_9ACTN</name>
<proteinExistence type="predicted"/>
<accession>A0ABV8G1D9</accession>
<evidence type="ECO:0000313" key="2">
    <source>
        <dbReference type="Proteomes" id="UP001595851"/>
    </source>
</evidence>
<comment type="caution">
    <text evidence="1">The sequence shown here is derived from an EMBL/GenBank/DDBJ whole genome shotgun (WGS) entry which is preliminary data.</text>
</comment>
<gene>
    <name evidence="1" type="ORF">ACFOY2_05440</name>
</gene>
<dbReference type="Proteomes" id="UP001595851">
    <property type="component" value="Unassembled WGS sequence"/>
</dbReference>
<evidence type="ECO:0008006" key="3">
    <source>
        <dbReference type="Google" id="ProtNLM"/>
    </source>
</evidence>
<protein>
    <recommendedName>
        <fullName evidence="3">Minor tail protein</fullName>
    </recommendedName>
</protein>
<evidence type="ECO:0000313" key="1">
    <source>
        <dbReference type="EMBL" id="MFC4006654.1"/>
    </source>
</evidence>
<keyword evidence="2" id="KW-1185">Reference proteome</keyword>
<organism evidence="1 2">
    <name type="scientific">Nonomuraea purpurea</name>
    <dbReference type="NCBI Taxonomy" id="1849276"/>
    <lineage>
        <taxon>Bacteria</taxon>
        <taxon>Bacillati</taxon>
        <taxon>Actinomycetota</taxon>
        <taxon>Actinomycetes</taxon>
        <taxon>Streptosporangiales</taxon>
        <taxon>Streptosporangiaceae</taxon>
        <taxon>Nonomuraea</taxon>
    </lineage>
</organism>
<dbReference type="EMBL" id="JBHSBI010000002">
    <property type="protein sequence ID" value="MFC4006654.1"/>
    <property type="molecule type" value="Genomic_DNA"/>
</dbReference>
<dbReference type="RefSeq" id="WP_379526793.1">
    <property type="nucleotide sequence ID" value="NZ_JBHSBI010000002.1"/>
</dbReference>
<sequence length="578" mass="62215">MLAFVSIDSGGTGPISISGGWELVGRVTGPSTHLSAVDVYWRVAAAVEPNTYQITMASTSDGIAAIVAISGAVPTRPTVVASPLEVATSTVFSPAATPSTASGVELRWVGAIPPADVHISWTPPSTYTELVDLQSDDFVTGSLVWRGYASTAYINTQPHMASSRIDYGAGLTVLVASAEVEPPEPPVVQPYAPGKGSSTYRYVVTNLLTREYLGDLDLVGVSFDKRLLQPGAFSATLPIPSRRIGDQIAEIIPRDETQLDRGPGVITIQVIREGEPWGEYWITSATPSRSRRGTPAIALRGSTLDAYLSRVELQDDLFYAGQDQVDIARGLLNHLMARNHANISLVLQDGTSGVPRDRTYLESEGGTYGARLLELAQVDNGFEWSINLEVVDGALVRRWVWGYPTLGTLDPPPHLFADGRSGGDILEWSEEIDALRGATRWRARGSSASTDASTSGTPLVSTVHEATAHLAAGWPRLDRTLSYSTVSETSTLEDYAAFWAARAGGALRVDQVTVTFGRDPSLTPNRLGDAARLYFDNEWHRSTWRTRRVIGIAITPTSRSDGKEQAKLILEGQEVPGA</sequence>
<reference evidence="2" key="1">
    <citation type="journal article" date="2019" name="Int. J. Syst. Evol. Microbiol.">
        <title>The Global Catalogue of Microorganisms (GCM) 10K type strain sequencing project: providing services to taxonomists for standard genome sequencing and annotation.</title>
        <authorList>
            <consortium name="The Broad Institute Genomics Platform"/>
            <consortium name="The Broad Institute Genome Sequencing Center for Infectious Disease"/>
            <person name="Wu L."/>
            <person name="Ma J."/>
        </authorList>
    </citation>
    <scope>NUCLEOTIDE SEQUENCE [LARGE SCALE GENOMIC DNA]</scope>
    <source>
        <strain evidence="2">TBRC 1276</strain>
    </source>
</reference>